<name>A0A161ZY75_9GAMM</name>
<keyword evidence="2" id="KW-1185">Reference proteome</keyword>
<dbReference type="PATRIC" id="fig|1365250.3.peg.2456"/>
<accession>A0A161ZY75</accession>
<evidence type="ECO:0000313" key="1">
    <source>
        <dbReference type="EMBL" id="KZN38151.1"/>
    </source>
</evidence>
<reference evidence="1 2" key="1">
    <citation type="submission" date="2013-07" db="EMBL/GenBank/DDBJ databases">
        <title>Comparative Genomic and Metabolomic Analysis of Twelve Strains of Pseudoalteromonas luteoviolacea.</title>
        <authorList>
            <person name="Vynne N.G."/>
            <person name="Mansson M."/>
            <person name="Gram L."/>
        </authorList>
    </citation>
    <scope>NUCLEOTIDE SEQUENCE [LARGE SCALE GENOMIC DNA]</scope>
    <source>
        <strain evidence="1 2">DSM 6061</strain>
    </source>
</reference>
<organism evidence="1 2">
    <name type="scientific">Pseudoalteromonas luteoviolacea DSM 6061</name>
    <dbReference type="NCBI Taxonomy" id="1365250"/>
    <lineage>
        <taxon>Bacteria</taxon>
        <taxon>Pseudomonadati</taxon>
        <taxon>Pseudomonadota</taxon>
        <taxon>Gammaproteobacteria</taxon>
        <taxon>Alteromonadales</taxon>
        <taxon>Pseudoalteromonadaceae</taxon>
        <taxon>Pseudoalteromonas</taxon>
    </lineage>
</organism>
<sequence length="49" mass="5613">MNIESATLQSVLSKRPHTPSYALISNTHAAPKTFYFTFNINIYIKKIKI</sequence>
<dbReference type="AlphaFoldDB" id="A0A161ZY75"/>
<protein>
    <submittedName>
        <fullName evidence="1">Uncharacterized protein</fullName>
    </submittedName>
</protein>
<proteinExistence type="predicted"/>
<dbReference type="Proteomes" id="UP000076643">
    <property type="component" value="Unassembled WGS sequence"/>
</dbReference>
<gene>
    <name evidence="1" type="ORF">N475_16100</name>
</gene>
<comment type="caution">
    <text evidence="1">The sequence shown here is derived from an EMBL/GenBank/DDBJ whole genome shotgun (WGS) entry which is preliminary data.</text>
</comment>
<dbReference type="EMBL" id="AUYB01000102">
    <property type="protein sequence ID" value="KZN38151.1"/>
    <property type="molecule type" value="Genomic_DNA"/>
</dbReference>
<evidence type="ECO:0000313" key="2">
    <source>
        <dbReference type="Proteomes" id="UP000076643"/>
    </source>
</evidence>